<name>A0A085UNV1_PSESX</name>
<dbReference type="RefSeq" id="WP_047579360.1">
    <property type="nucleotide sequence ID" value="NZ_JPQT01000155.1"/>
</dbReference>
<comment type="caution">
    <text evidence="2">The sequence shown here is derived from an EMBL/GenBank/DDBJ whole genome shotgun (WGS) entry which is preliminary data.</text>
</comment>
<evidence type="ECO:0000313" key="3">
    <source>
        <dbReference type="Proteomes" id="UP000028643"/>
    </source>
</evidence>
<accession>A0A085UNV1</accession>
<proteinExistence type="predicted"/>
<organism evidence="2 3">
    <name type="scientific">Pseudomonas syringae</name>
    <dbReference type="NCBI Taxonomy" id="317"/>
    <lineage>
        <taxon>Bacteria</taxon>
        <taxon>Pseudomonadati</taxon>
        <taxon>Pseudomonadota</taxon>
        <taxon>Gammaproteobacteria</taxon>
        <taxon>Pseudomonadales</taxon>
        <taxon>Pseudomonadaceae</taxon>
        <taxon>Pseudomonas</taxon>
    </lineage>
</organism>
<dbReference type="AlphaFoldDB" id="A0A085UNV1"/>
<dbReference type="Proteomes" id="UP000028643">
    <property type="component" value="Unassembled WGS sequence"/>
</dbReference>
<sequence>MPVTALPSQAVLIDQVAMLMERCAAFQTAQEESAQENARLRLDLLHRDHLLSDCVGPLELLHRLASLPPFGESLPEHTAVSCEQLLVRISNAQSDRPRQEAEDWLNMPDVGRERF</sequence>
<dbReference type="EMBL" id="JPQT01000155">
    <property type="protein sequence ID" value="KFE44864.1"/>
    <property type="molecule type" value="Genomic_DNA"/>
</dbReference>
<reference evidence="2 3" key="1">
    <citation type="submission" date="2014-07" db="EMBL/GenBank/DDBJ databases">
        <title>Draft Genome Sequences of Environmental Pseudomonas syringae strains.</title>
        <authorList>
            <person name="Baltrus D.A."/>
            <person name="Berge O."/>
            <person name="Morris C."/>
        </authorList>
    </citation>
    <scope>NUCLEOTIDE SEQUENCE [LARGE SCALE GENOMIC DNA]</scope>
    <source>
        <strain evidence="2 3">CEB003</strain>
    </source>
</reference>
<dbReference type="PATRIC" id="fig|317.174.peg.5838"/>
<evidence type="ECO:0000313" key="2">
    <source>
        <dbReference type="EMBL" id="KFE44864.1"/>
    </source>
</evidence>
<protein>
    <submittedName>
        <fullName evidence="2">Uncharacterized protein</fullName>
    </submittedName>
</protein>
<gene>
    <name evidence="2" type="ORF">IV02_28580</name>
</gene>
<feature type="region of interest" description="Disordered" evidence="1">
    <location>
        <begin position="92"/>
        <end position="115"/>
    </location>
</feature>
<evidence type="ECO:0000256" key="1">
    <source>
        <dbReference type="SAM" id="MobiDB-lite"/>
    </source>
</evidence>